<dbReference type="EMBL" id="ML978185">
    <property type="protein sequence ID" value="KAF2030969.1"/>
    <property type="molecule type" value="Genomic_DNA"/>
</dbReference>
<organism evidence="1 2">
    <name type="scientific">Setomelanomma holmii</name>
    <dbReference type="NCBI Taxonomy" id="210430"/>
    <lineage>
        <taxon>Eukaryota</taxon>
        <taxon>Fungi</taxon>
        <taxon>Dikarya</taxon>
        <taxon>Ascomycota</taxon>
        <taxon>Pezizomycotina</taxon>
        <taxon>Dothideomycetes</taxon>
        <taxon>Pleosporomycetidae</taxon>
        <taxon>Pleosporales</taxon>
        <taxon>Pleosporineae</taxon>
        <taxon>Phaeosphaeriaceae</taxon>
        <taxon>Setomelanomma</taxon>
    </lineage>
</organism>
<keyword evidence="2" id="KW-1185">Reference proteome</keyword>
<protein>
    <submittedName>
        <fullName evidence="1">Uncharacterized protein</fullName>
    </submittedName>
</protein>
<dbReference type="Proteomes" id="UP000799777">
    <property type="component" value="Unassembled WGS sequence"/>
</dbReference>
<dbReference type="AlphaFoldDB" id="A0A9P4HC34"/>
<evidence type="ECO:0000313" key="2">
    <source>
        <dbReference type="Proteomes" id="UP000799777"/>
    </source>
</evidence>
<proteinExistence type="predicted"/>
<sequence length="172" mass="19198">MLLADATSFIDEESTANTKREFRRIKLLDVDLTDNALTIAQQAFETGSNTPNILQEQGKRLQQAEINLAQAAAFDAYDPVCRRSKRAQSDSARAASWHAWREANAHKFTSVPRHRGATRDDILMRAKYQFEEESDDKGIEDVIDENVDELLCAVKALKGLAIATGEEVAMNT</sequence>
<reference evidence="1" key="1">
    <citation type="journal article" date="2020" name="Stud. Mycol.">
        <title>101 Dothideomycetes genomes: a test case for predicting lifestyles and emergence of pathogens.</title>
        <authorList>
            <person name="Haridas S."/>
            <person name="Albert R."/>
            <person name="Binder M."/>
            <person name="Bloem J."/>
            <person name="Labutti K."/>
            <person name="Salamov A."/>
            <person name="Andreopoulos B."/>
            <person name="Baker S."/>
            <person name="Barry K."/>
            <person name="Bills G."/>
            <person name="Bluhm B."/>
            <person name="Cannon C."/>
            <person name="Castanera R."/>
            <person name="Culley D."/>
            <person name="Daum C."/>
            <person name="Ezra D."/>
            <person name="Gonzalez J."/>
            <person name="Henrissat B."/>
            <person name="Kuo A."/>
            <person name="Liang C."/>
            <person name="Lipzen A."/>
            <person name="Lutzoni F."/>
            <person name="Magnuson J."/>
            <person name="Mondo S."/>
            <person name="Nolan M."/>
            <person name="Ohm R."/>
            <person name="Pangilinan J."/>
            <person name="Park H.-J."/>
            <person name="Ramirez L."/>
            <person name="Alfaro M."/>
            <person name="Sun H."/>
            <person name="Tritt A."/>
            <person name="Yoshinaga Y."/>
            <person name="Zwiers L.-H."/>
            <person name="Turgeon B."/>
            <person name="Goodwin S."/>
            <person name="Spatafora J."/>
            <person name="Crous P."/>
            <person name="Grigoriev I."/>
        </authorList>
    </citation>
    <scope>NUCLEOTIDE SEQUENCE</scope>
    <source>
        <strain evidence="1">CBS 110217</strain>
    </source>
</reference>
<dbReference type="Gene3D" id="1.20.5.110">
    <property type="match status" value="1"/>
</dbReference>
<evidence type="ECO:0000313" key="1">
    <source>
        <dbReference type="EMBL" id="KAF2030969.1"/>
    </source>
</evidence>
<comment type="caution">
    <text evidence="1">The sequence shown here is derived from an EMBL/GenBank/DDBJ whole genome shotgun (WGS) entry which is preliminary data.</text>
</comment>
<dbReference type="OrthoDB" id="10468781at2759"/>
<accession>A0A9P4HC34</accession>
<name>A0A9P4HC34_9PLEO</name>
<gene>
    <name evidence="1" type="ORF">EK21DRAFT_64227</name>
</gene>
<dbReference type="SUPFAM" id="SSF58038">
    <property type="entry name" value="SNARE fusion complex"/>
    <property type="match status" value="1"/>
</dbReference>